<evidence type="ECO:0000313" key="2">
    <source>
        <dbReference type="Proteomes" id="UP000190328"/>
    </source>
</evidence>
<dbReference type="InterPro" id="IPR023214">
    <property type="entry name" value="HAD_sf"/>
</dbReference>
<dbReference type="RefSeq" id="WP_078807282.1">
    <property type="nucleotide sequence ID" value="NZ_FUXI01000013.1"/>
</dbReference>
<dbReference type="SFLD" id="SFLDS00003">
    <property type="entry name" value="Haloacid_Dehalogenase"/>
    <property type="match status" value="1"/>
</dbReference>
<dbReference type="GO" id="GO:0000287">
    <property type="term" value="F:magnesium ion binding"/>
    <property type="evidence" value="ECO:0007669"/>
    <property type="project" value="TreeGrafter"/>
</dbReference>
<dbReference type="SFLD" id="SFLDG01140">
    <property type="entry name" value="C2.B:_Phosphomannomutase_and_P"/>
    <property type="match status" value="1"/>
</dbReference>
<dbReference type="PANTHER" id="PTHR10000:SF25">
    <property type="entry name" value="PHOSPHATASE YKRA-RELATED"/>
    <property type="match status" value="1"/>
</dbReference>
<reference evidence="1 2" key="1">
    <citation type="submission" date="2017-02" db="EMBL/GenBank/DDBJ databases">
        <authorList>
            <person name="Peterson S.W."/>
        </authorList>
    </citation>
    <scope>NUCLEOTIDE SEQUENCE [LARGE SCALE GENOMIC DNA]</scope>
    <source>
        <strain evidence="1 2">ATCC BAA-1030</strain>
    </source>
</reference>
<gene>
    <name evidence="1" type="ORF">SAMN02745116_01348</name>
</gene>
<accession>A0A1T4N912</accession>
<organism evidence="1 2">
    <name type="scientific">Pilibacter termitis</name>
    <dbReference type="NCBI Taxonomy" id="263852"/>
    <lineage>
        <taxon>Bacteria</taxon>
        <taxon>Bacillati</taxon>
        <taxon>Bacillota</taxon>
        <taxon>Bacilli</taxon>
        <taxon>Lactobacillales</taxon>
        <taxon>Enterococcaceae</taxon>
        <taxon>Pilibacter</taxon>
    </lineage>
</organism>
<dbReference type="AlphaFoldDB" id="A0A1T4N912"/>
<dbReference type="GO" id="GO:0016791">
    <property type="term" value="F:phosphatase activity"/>
    <property type="evidence" value="ECO:0007669"/>
    <property type="project" value="TreeGrafter"/>
</dbReference>
<dbReference type="Proteomes" id="UP000190328">
    <property type="component" value="Unassembled WGS sequence"/>
</dbReference>
<dbReference type="OrthoDB" id="9810101at2"/>
<dbReference type="Pfam" id="PF08282">
    <property type="entry name" value="Hydrolase_3"/>
    <property type="match status" value="1"/>
</dbReference>
<dbReference type="GO" id="GO:0005829">
    <property type="term" value="C:cytosol"/>
    <property type="evidence" value="ECO:0007669"/>
    <property type="project" value="TreeGrafter"/>
</dbReference>
<dbReference type="Gene3D" id="3.40.50.1000">
    <property type="entry name" value="HAD superfamily/HAD-like"/>
    <property type="match status" value="1"/>
</dbReference>
<protein>
    <recommendedName>
        <fullName evidence="3">Cof subfamily of IIB subfamily of haloacid dehalogenase superfamily/HAD-superfamily hydrolase, subfamily IIB</fullName>
    </recommendedName>
</protein>
<keyword evidence="2" id="KW-1185">Reference proteome</keyword>
<dbReference type="SUPFAM" id="SSF56784">
    <property type="entry name" value="HAD-like"/>
    <property type="match status" value="1"/>
</dbReference>
<sequence length="259" mass="29123">MQEYKAICFFDLDGTVLNEKSQVDNEVITAISQLKKNDVLPLIATGRSIVEVEHIMKQIGIDSIVALNGQFIQMQEKTIYEDALPISVIERFIEFSNDLGMGMCFYNAHDYWAYQVTENMKHAYQTINALPPREASDLYKEKAVHLLLAITNEPEKDKLYHEAFPELNFFRNQRYSIDIVSSENDKGSGVNRLLDYLGHKDIPTFAFGDGANDVPLLKAVTHGIAMGNGVEETKAVAEYITGKNTEGGLVQALKHFDLL</sequence>
<evidence type="ECO:0008006" key="3">
    <source>
        <dbReference type="Google" id="ProtNLM"/>
    </source>
</evidence>
<dbReference type="PANTHER" id="PTHR10000">
    <property type="entry name" value="PHOSPHOSERINE PHOSPHATASE"/>
    <property type="match status" value="1"/>
</dbReference>
<dbReference type="NCBIfam" id="TIGR01484">
    <property type="entry name" value="HAD-SF-IIB"/>
    <property type="match status" value="1"/>
</dbReference>
<dbReference type="PROSITE" id="PS01229">
    <property type="entry name" value="COF_2"/>
    <property type="match status" value="1"/>
</dbReference>
<dbReference type="STRING" id="263852.SAMN02745116_01348"/>
<dbReference type="Gene3D" id="3.30.1240.10">
    <property type="match status" value="1"/>
</dbReference>
<name>A0A1T4N912_9ENTE</name>
<dbReference type="InterPro" id="IPR036412">
    <property type="entry name" value="HAD-like_sf"/>
</dbReference>
<evidence type="ECO:0000313" key="1">
    <source>
        <dbReference type="EMBL" id="SJZ75606.1"/>
    </source>
</evidence>
<proteinExistence type="predicted"/>
<dbReference type="EMBL" id="FUXI01000013">
    <property type="protein sequence ID" value="SJZ75606.1"/>
    <property type="molecule type" value="Genomic_DNA"/>
</dbReference>
<dbReference type="NCBIfam" id="TIGR00099">
    <property type="entry name" value="Cof-subfamily"/>
    <property type="match status" value="1"/>
</dbReference>
<dbReference type="InterPro" id="IPR006379">
    <property type="entry name" value="HAD-SF_hydro_IIB"/>
</dbReference>
<dbReference type="InterPro" id="IPR000150">
    <property type="entry name" value="Cof"/>
</dbReference>